<name>A0A8S5LKJ3_9CAUD</name>
<dbReference type="CDD" id="cd00093">
    <property type="entry name" value="HTH_XRE"/>
    <property type="match status" value="1"/>
</dbReference>
<dbReference type="SUPFAM" id="SSF47413">
    <property type="entry name" value="lambda repressor-like DNA-binding domains"/>
    <property type="match status" value="1"/>
</dbReference>
<dbReference type="Gene3D" id="1.10.260.40">
    <property type="entry name" value="lambda repressor-like DNA-binding domains"/>
    <property type="match status" value="1"/>
</dbReference>
<proteinExistence type="predicted"/>
<organism evidence="2">
    <name type="scientific">Siphoviridae sp. ctomJ2</name>
    <dbReference type="NCBI Taxonomy" id="2827593"/>
    <lineage>
        <taxon>Viruses</taxon>
        <taxon>Duplodnaviria</taxon>
        <taxon>Heunggongvirae</taxon>
        <taxon>Uroviricota</taxon>
        <taxon>Caudoviricetes</taxon>
    </lineage>
</organism>
<dbReference type="InterPro" id="IPR010982">
    <property type="entry name" value="Lambda_DNA-bd_dom_sf"/>
</dbReference>
<sequence length="118" mass="13493">MDITLERIVNELKLQNKKKIDLTESLGIVNSAFGNWLSGRNTSYKKYLHAIANFLDVSVEYLKGETDIKKPPKPSVTDDDIKFALWGDVANEIPDEKLQEVKNFAEFIKNTYKKGDDK</sequence>
<evidence type="ECO:0000259" key="1">
    <source>
        <dbReference type="PROSITE" id="PS50943"/>
    </source>
</evidence>
<dbReference type="GO" id="GO:0003677">
    <property type="term" value="F:DNA binding"/>
    <property type="evidence" value="ECO:0007669"/>
    <property type="project" value="InterPro"/>
</dbReference>
<dbReference type="PROSITE" id="PS50943">
    <property type="entry name" value="HTH_CROC1"/>
    <property type="match status" value="1"/>
</dbReference>
<dbReference type="EMBL" id="BK015864">
    <property type="protein sequence ID" value="DAD70368.1"/>
    <property type="molecule type" value="Genomic_DNA"/>
</dbReference>
<accession>A0A8S5LKJ3</accession>
<dbReference type="InterPro" id="IPR001387">
    <property type="entry name" value="Cro/C1-type_HTH"/>
</dbReference>
<feature type="domain" description="HTH cro/C1-type" evidence="1">
    <location>
        <begin position="24"/>
        <end position="62"/>
    </location>
</feature>
<reference evidence="2" key="1">
    <citation type="journal article" date="2021" name="Proc. Natl. Acad. Sci. U.S.A.">
        <title>A Catalog of Tens of Thousands of Viruses from Human Metagenomes Reveals Hidden Associations with Chronic Diseases.</title>
        <authorList>
            <person name="Tisza M.J."/>
            <person name="Buck C.B."/>
        </authorList>
    </citation>
    <scope>NUCLEOTIDE SEQUENCE</scope>
    <source>
        <strain evidence="2">CtomJ2</strain>
    </source>
</reference>
<protein>
    <submittedName>
        <fullName evidence="2">Bifunctional HTH-domain containing protein/aminotransferase</fullName>
    </submittedName>
</protein>
<evidence type="ECO:0000313" key="2">
    <source>
        <dbReference type="EMBL" id="DAD70368.1"/>
    </source>
</evidence>